<reference evidence="1" key="1">
    <citation type="submission" date="2019-12" db="EMBL/GenBank/DDBJ databases">
        <title>Genome sequencing and annotation of Brassica cretica.</title>
        <authorList>
            <person name="Studholme D.J."/>
            <person name="Sarris P."/>
        </authorList>
    </citation>
    <scope>NUCLEOTIDE SEQUENCE</scope>
    <source>
        <strain evidence="1">PFS-109/04</strain>
        <tissue evidence="1">Leaf</tissue>
    </source>
</reference>
<proteinExistence type="predicted"/>
<organism evidence="1 2">
    <name type="scientific">Brassica cretica</name>
    <name type="common">Mustard</name>
    <dbReference type="NCBI Taxonomy" id="69181"/>
    <lineage>
        <taxon>Eukaryota</taxon>
        <taxon>Viridiplantae</taxon>
        <taxon>Streptophyta</taxon>
        <taxon>Embryophyta</taxon>
        <taxon>Tracheophyta</taxon>
        <taxon>Spermatophyta</taxon>
        <taxon>Magnoliopsida</taxon>
        <taxon>eudicotyledons</taxon>
        <taxon>Gunneridae</taxon>
        <taxon>Pentapetalae</taxon>
        <taxon>rosids</taxon>
        <taxon>malvids</taxon>
        <taxon>Brassicales</taxon>
        <taxon>Brassicaceae</taxon>
        <taxon>Brassiceae</taxon>
        <taxon>Brassica</taxon>
    </lineage>
</organism>
<evidence type="ECO:0000313" key="1">
    <source>
        <dbReference type="EMBL" id="KAF3510843.1"/>
    </source>
</evidence>
<dbReference type="EMBL" id="QGKX02001521">
    <property type="protein sequence ID" value="KAF3510843.1"/>
    <property type="molecule type" value="Genomic_DNA"/>
</dbReference>
<name>A0A8S9PDC1_BRACR</name>
<evidence type="ECO:0000313" key="2">
    <source>
        <dbReference type="Proteomes" id="UP000712600"/>
    </source>
</evidence>
<protein>
    <submittedName>
        <fullName evidence="1">Uncharacterized protein</fullName>
    </submittedName>
</protein>
<comment type="caution">
    <text evidence="1">The sequence shown here is derived from an EMBL/GenBank/DDBJ whole genome shotgun (WGS) entry which is preliminary data.</text>
</comment>
<dbReference type="Proteomes" id="UP000712600">
    <property type="component" value="Unassembled WGS sequence"/>
</dbReference>
<sequence length="95" mass="10734">MILEPLKVELAVAPYISVFKAERIQTYPDGVELMIFGSSVLVTTVSPRFSSIVELRRNPTTISSVKQNSAFAETNLELNLLDKDFLKFRDPFRAI</sequence>
<dbReference type="AlphaFoldDB" id="A0A8S9PDC1"/>
<gene>
    <name evidence="1" type="ORF">F2Q69_00008884</name>
</gene>
<accession>A0A8S9PDC1</accession>